<comment type="caution">
    <text evidence="1">The sequence shown here is derived from an EMBL/GenBank/DDBJ whole genome shotgun (WGS) entry which is preliminary data.</text>
</comment>
<name>A0ABQ2BHM6_9SPHI</name>
<evidence type="ECO:0008006" key="3">
    <source>
        <dbReference type="Google" id="ProtNLM"/>
    </source>
</evidence>
<dbReference type="Proteomes" id="UP000645390">
    <property type="component" value="Unassembled WGS sequence"/>
</dbReference>
<reference evidence="2" key="1">
    <citation type="journal article" date="2019" name="Int. J. Syst. Evol. Microbiol.">
        <title>The Global Catalogue of Microorganisms (GCM) 10K type strain sequencing project: providing services to taxonomists for standard genome sequencing and annotation.</title>
        <authorList>
            <consortium name="The Broad Institute Genomics Platform"/>
            <consortium name="The Broad Institute Genome Sequencing Center for Infectious Disease"/>
            <person name="Wu L."/>
            <person name="Ma J."/>
        </authorList>
    </citation>
    <scope>NUCLEOTIDE SEQUENCE [LARGE SCALE GENOMIC DNA]</scope>
    <source>
        <strain evidence="2">CCM 8939</strain>
    </source>
</reference>
<proteinExistence type="predicted"/>
<organism evidence="1 2">
    <name type="scientific">Pedobacter mendelii</name>
    <dbReference type="NCBI Taxonomy" id="1908240"/>
    <lineage>
        <taxon>Bacteria</taxon>
        <taxon>Pseudomonadati</taxon>
        <taxon>Bacteroidota</taxon>
        <taxon>Sphingobacteriia</taxon>
        <taxon>Sphingobacteriales</taxon>
        <taxon>Sphingobacteriaceae</taxon>
        <taxon>Pedobacter</taxon>
    </lineage>
</organism>
<protein>
    <recommendedName>
        <fullName evidence="3">DUF4136 domain-containing protein</fullName>
    </recommendedName>
</protein>
<dbReference type="RefSeq" id="WP_188413007.1">
    <property type="nucleotide sequence ID" value="NZ_BMDJ01000004.1"/>
</dbReference>
<keyword evidence="2" id="KW-1185">Reference proteome</keyword>
<accession>A0ABQ2BHM6</accession>
<dbReference type="EMBL" id="BMDJ01000004">
    <property type="protein sequence ID" value="GGI25217.1"/>
    <property type="molecule type" value="Genomic_DNA"/>
</dbReference>
<evidence type="ECO:0000313" key="2">
    <source>
        <dbReference type="Proteomes" id="UP000645390"/>
    </source>
</evidence>
<sequence>MKALNIFILFTLLYACKAQKPSSIQKVSEVKGDKTYKHLNAYQGDTSRYMLENFVTNQEFYKQKSISVLLNRMEVPVKYFLHGPDTDDHLFSTNVIIGAYSFSENERKVKLKKEPAILVIYWTKPILTAKIDTLLNQKGRIWNKDLADFFGKQIIDHVGYVKYNINK</sequence>
<evidence type="ECO:0000313" key="1">
    <source>
        <dbReference type="EMBL" id="GGI25217.1"/>
    </source>
</evidence>
<dbReference type="PROSITE" id="PS51257">
    <property type="entry name" value="PROKAR_LIPOPROTEIN"/>
    <property type="match status" value="1"/>
</dbReference>
<gene>
    <name evidence="1" type="ORF">GCM10008119_16550</name>
</gene>